<dbReference type="RefSeq" id="WP_153819965.1">
    <property type="nucleotide sequence ID" value="NZ_WJIE01000004.1"/>
</dbReference>
<evidence type="ECO:0000313" key="3">
    <source>
        <dbReference type="Proteomes" id="UP000440224"/>
    </source>
</evidence>
<keyword evidence="1" id="KW-0732">Signal</keyword>
<dbReference type="Proteomes" id="UP000440224">
    <property type="component" value="Unassembled WGS sequence"/>
</dbReference>
<evidence type="ECO:0000256" key="1">
    <source>
        <dbReference type="SAM" id="SignalP"/>
    </source>
</evidence>
<dbReference type="OrthoDB" id="5480347at2"/>
<evidence type="ECO:0000313" key="2">
    <source>
        <dbReference type="EMBL" id="MRG93096.1"/>
    </source>
</evidence>
<dbReference type="AlphaFoldDB" id="A0A6N7PQL0"/>
<feature type="signal peptide" evidence="1">
    <location>
        <begin position="1"/>
        <end position="20"/>
    </location>
</feature>
<protein>
    <submittedName>
        <fullName evidence="2">DUF1552 domain-containing protein</fullName>
    </submittedName>
</protein>
<feature type="chain" id="PRO_5026801589" evidence="1">
    <location>
        <begin position="21"/>
        <end position="511"/>
    </location>
</feature>
<proteinExistence type="predicted"/>
<sequence>MSLKTNRRMFLRGAAGFTLALPFLPSLFGHEKAAHAAGGPKRFVALATPHGGVWAPRMYPNEATLTQSASYAGHDVRRGALSLEVESGVASLSPVLSGDATRLTSTLVQKMNVLRGLDVTFYLAHHRGGHLGNYADNDGNGTDGQSVQSKPRQTIDQILAWSSKFYPSLSSIRERSIVIGGNGMSHGWSNPGNQTGEIQRITPENDSLALFNKIFVPPADPGQTRPAIVDRVLEDYKRLRDGSRRLSAKDKQRLDDHMDRVSELERKLNVSASCGDIQVPGSSSIDEWDSSFSVDPEAQKRFWQLMNDVIVAAFACDTSRIVTMNVGDHFSNFVGDWHQDVAHQANVSAAQHEYIFEGNRRFFEDVYLDLVSKLDALEDPSGGSVLDHSLVQWTQESGCVTHDPLEMAVVTAGSADGWFTTGNYCDYRNLQKSAAKADGNNLVDSHCGLIYNQWLGNVLQAMGLDPAEYETDGYGGYGLVQLSTEGWYGGYNKYGAAELGVMSEILPFLKA</sequence>
<dbReference type="InterPro" id="IPR011447">
    <property type="entry name" value="DUF1552"/>
</dbReference>
<dbReference type="EMBL" id="WJIE01000004">
    <property type="protein sequence ID" value="MRG93096.1"/>
    <property type="molecule type" value="Genomic_DNA"/>
</dbReference>
<accession>A0A6N7PQL0</accession>
<keyword evidence="3" id="KW-1185">Reference proteome</keyword>
<comment type="caution">
    <text evidence="2">The sequence shown here is derived from an EMBL/GenBank/DDBJ whole genome shotgun (WGS) entry which is preliminary data.</text>
</comment>
<dbReference type="InterPro" id="IPR006311">
    <property type="entry name" value="TAT_signal"/>
</dbReference>
<reference evidence="2 3" key="1">
    <citation type="submission" date="2019-10" db="EMBL/GenBank/DDBJ databases">
        <title>A soil myxobacterium in the family Polyangiaceae.</title>
        <authorList>
            <person name="Li Y."/>
            <person name="Wang J."/>
        </authorList>
    </citation>
    <scope>NUCLEOTIDE SEQUENCE [LARGE SCALE GENOMIC DNA]</scope>
    <source>
        <strain evidence="2 3">DSM 14734</strain>
    </source>
</reference>
<dbReference type="Pfam" id="PF07586">
    <property type="entry name" value="HXXSHH"/>
    <property type="match status" value="1"/>
</dbReference>
<gene>
    <name evidence="2" type="ORF">GF068_14305</name>
</gene>
<organism evidence="2 3">
    <name type="scientific">Polyangium spumosum</name>
    <dbReference type="NCBI Taxonomy" id="889282"/>
    <lineage>
        <taxon>Bacteria</taxon>
        <taxon>Pseudomonadati</taxon>
        <taxon>Myxococcota</taxon>
        <taxon>Polyangia</taxon>
        <taxon>Polyangiales</taxon>
        <taxon>Polyangiaceae</taxon>
        <taxon>Polyangium</taxon>
    </lineage>
</organism>
<name>A0A6N7PQL0_9BACT</name>
<dbReference type="PROSITE" id="PS51318">
    <property type="entry name" value="TAT"/>
    <property type="match status" value="1"/>
</dbReference>